<sequence length="131" mass="14416">MTTTYLLGALFGVIVLVSVFLKMRNSGMKEVYATWWIVIAVGSVFFSVIPGALKALSTLIGVKVPLNLAFFVAAIILLLLSLRFSVDLSQASEDRRRLAEETALLRHDVRALEQEVARLRHDEDPAGRSGS</sequence>
<keyword evidence="2" id="KW-0472">Membrane</keyword>
<dbReference type="AlphaFoldDB" id="A0A0X8JCT7"/>
<keyword evidence="2" id="KW-0812">Transmembrane</keyword>
<organism evidence="3 4">
    <name type="scientific">Actinomyces radicidentis</name>
    <dbReference type="NCBI Taxonomy" id="111015"/>
    <lineage>
        <taxon>Bacteria</taxon>
        <taxon>Bacillati</taxon>
        <taxon>Actinomycetota</taxon>
        <taxon>Actinomycetes</taxon>
        <taxon>Actinomycetales</taxon>
        <taxon>Actinomycetaceae</taxon>
        <taxon>Actinomyces</taxon>
    </lineage>
</organism>
<evidence type="ECO:0000313" key="3">
    <source>
        <dbReference type="EMBL" id="AMD86530.1"/>
    </source>
</evidence>
<dbReference type="InterPro" id="IPR019277">
    <property type="entry name" value="DUF2304"/>
</dbReference>
<dbReference type="KEGG" id="ard:AXF14_01580"/>
<dbReference type="EMBL" id="CP014228">
    <property type="protein sequence ID" value="AMD86530.1"/>
    <property type="molecule type" value="Genomic_DNA"/>
</dbReference>
<gene>
    <name evidence="3" type="ORF">AXF14_01580</name>
</gene>
<name>A0A0X8JCT7_ACTRD</name>
<dbReference type="Proteomes" id="UP000065220">
    <property type="component" value="Chromosome"/>
</dbReference>
<dbReference type="STRING" id="111015.AXF14_01580"/>
<evidence type="ECO:0000256" key="1">
    <source>
        <dbReference type="SAM" id="Coils"/>
    </source>
</evidence>
<feature type="transmembrane region" description="Helical" evidence="2">
    <location>
        <begin position="35"/>
        <end position="56"/>
    </location>
</feature>
<keyword evidence="2" id="KW-1133">Transmembrane helix</keyword>
<dbReference type="OrthoDB" id="3268055at2"/>
<feature type="transmembrane region" description="Helical" evidence="2">
    <location>
        <begin position="68"/>
        <end position="86"/>
    </location>
</feature>
<protein>
    <submittedName>
        <fullName evidence="3">Uncharacterized protein</fullName>
    </submittedName>
</protein>
<accession>A0A0X8JCT7</accession>
<feature type="transmembrane region" description="Helical" evidence="2">
    <location>
        <begin position="6"/>
        <end position="23"/>
    </location>
</feature>
<proteinExistence type="predicted"/>
<dbReference type="RefSeq" id="WP_067939584.1">
    <property type="nucleotide sequence ID" value="NZ_CAUSVG010000028.1"/>
</dbReference>
<evidence type="ECO:0000256" key="2">
    <source>
        <dbReference type="SAM" id="Phobius"/>
    </source>
</evidence>
<dbReference type="Pfam" id="PF10066">
    <property type="entry name" value="DUF2304"/>
    <property type="match status" value="1"/>
</dbReference>
<feature type="coiled-coil region" evidence="1">
    <location>
        <begin position="95"/>
        <end position="122"/>
    </location>
</feature>
<keyword evidence="4" id="KW-1185">Reference proteome</keyword>
<evidence type="ECO:0000313" key="4">
    <source>
        <dbReference type="Proteomes" id="UP000065220"/>
    </source>
</evidence>
<keyword evidence="1" id="KW-0175">Coiled coil</keyword>
<reference evidence="4" key="1">
    <citation type="submission" date="2016-02" db="EMBL/GenBank/DDBJ databases">
        <authorList>
            <person name="Holder M.E."/>
            <person name="Ajami N.J."/>
            <person name="Petrosino J.F."/>
        </authorList>
    </citation>
    <scope>NUCLEOTIDE SEQUENCE [LARGE SCALE GENOMIC DNA]</scope>
    <source>
        <strain evidence="4">CCUG 36733</strain>
    </source>
</reference>